<dbReference type="OrthoDB" id="9804758at2"/>
<dbReference type="Gene3D" id="1.10.260.40">
    <property type="entry name" value="lambda repressor-like DNA-binding domains"/>
    <property type="match status" value="1"/>
</dbReference>
<dbReference type="GO" id="GO:0003677">
    <property type="term" value="F:DNA binding"/>
    <property type="evidence" value="ECO:0007669"/>
    <property type="project" value="InterPro"/>
</dbReference>
<reference evidence="2" key="1">
    <citation type="submission" date="2006-10" db="EMBL/GenBank/DDBJ databases">
        <title>Complete sequence of Solibacter usitatus Ellin6076.</title>
        <authorList>
            <consortium name="US DOE Joint Genome Institute"/>
            <person name="Copeland A."/>
            <person name="Lucas S."/>
            <person name="Lapidus A."/>
            <person name="Barry K."/>
            <person name="Detter J.C."/>
            <person name="Glavina del Rio T."/>
            <person name="Hammon N."/>
            <person name="Israni S."/>
            <person name="Dalin E."/>
            <person name="Tice H."/>
            <person name="Pitluck S."/>
            <person name="Thompson L.S."/>
            <person name="Brettin T."/>
            <person name="Bruce D."/>
            <person name="Han C."/>
            <person name="Tapia R."/>
            <person name="Gilna P."/>
            <person name="Schmutz J."/>
            <person name="Larimer F."/>
            <person name="Land M."/>
            <person name="Hauser L."/>
            <person name="Kyrpides N."/>
            <person name="Mikhailova N."/>
            <person name="Janssen P.H."/>
            <person name="Kuske C.R."/>
            <person name="Richardson P."/>
        </authorList>
    </citation>
    <scope>NUCLEOTIDE SEQUENCE</scope>
    <source>
        <strain evidence="2">Ellin6076</strain>
    </source>
</reference>
<dbReference type="Gene3D" id="3.40.190.290">
    <property type="match status" value="1"/>
</dbReference>
<accession>Q023L3</accession>
<dbReference type="STRING" id="234267.Acid_2841"/>
<dbReference type="CDD" id="cd05466">
    <property type="entry name" value="PBP2_LTTR_substrate"/>
    <property type="match status" value="1"/>
</dbReference>
<evidence type="ECO:0000259" key="1">
    <source>
        <dbReference type="PROSITE" id="PS50943"/>
    </source>
</evidence>
<dbReference type="Pfam" id="PF12727">
    <property type="entry name" value="PBP_like"/>
    <property type="match status" value="1"/>
</dbReference>
<dbReference type="AlphaFoldDB" id="Q023L3"/>
<dbReference type="InterPro" id="IPR024370">
    <property type="entry name" value="PBP_domain"/>
</dbReference>
<dbReference type="InParanoid" id="Q023L3"/>
<feature type="domain" description="HTH cro/C1-type" evidence="1">
    <location>
        <begin position="11"/>
        <end position="65"/>
    </location>
</feature>
<name>Q023L3_SOLUE</name>
<dbReference type="InterPro" id="IPR010982">
    <property type="entry name" value="Lambda_DNA-bd_dom_sf"/>
</dbReference>
<dbReference type="SMART" id="SM00530">
    <property type="entry name" value="HTH_XRE"/>
    <property type="match status" value="1"/>
</dbReference>
<dbReference type="SUPFAM" id="SSF53850">
    <property type="entry name" value="Periplasmic binding protein-like II"/>
    <property type="match status" value="1"/>
</dbReference>
<dbReference type="eggNOG" id="COG1910">
    <property type="taxonomic scope" value="Bacteria"/>
</dbReference>
<dbReference type="eggNOG" id="COG1476">
    <property type="taxonomic scope" value="Bacteria"/>
</dbReference>
<dbReference type="KEGG" id="sus:Acid_2841"/>
<dbReference type="CDD" id="cd00093">
    <property type="entry name" value="HTH_XRE"/>
    <property type="match status" value="1"/>
</dbReference>
<organism evidence="2">
    <name type="scientific">Solibacter usitatus (strain Ellin6076)</name>
    <dbReference type="NCBI Taxonomy" id="234267"/>
    <lineage>
        <taxon>Bacteria</taxon>
        <taxon>Pseudomonadati</taxon>
        <taxon>Acidobacteriota</taxon>
        <taxon>Terriglobia</taxon>
        <taxon>Bryobacterales</taxon>
        <taxon>Solibacteraceae</taxon>
        <taxon>Candidatus Solibacter</taxon>
    </lineage>
</organism>
<dbReference type="Pfam" id="PF01381">
    <property type="entry name" value="HTH_3"/>
    <property type="match status" value="1"/>
</dbReference>
<dbReference type="PANTHER" id="PTHR38431">
    <property type="entry name" value="BLL2305 PROTEIN"/>
    <property type="match status" value="1"/>
</dbReference>
<dbReference type="SUPFAM" id="SSF47413">
    <property type="entry name" value="lambda repressor-like DNA-binding domains"/>
    <property type="match status" value="1"/>
</dbReference>
<dbReference type="HOGENOM" id="CLU_041548_0_0_0"/>
<protein>
    <submittedName>
        <fullName evidence="2">Transcriptional regulator of molybdate metabolism, XRE family</fullName>
    </submittedName>
</protein>
<dbReference type="EMBL" id="CP000473">
    <property type="protein sequence ID" value="ABJ83827.1"/>
    <property type="molecule type" value="Genomic_DNA"/>
</dbReference>
<gene>
    <name evidence="2" type="ordered locus">Acid_2841</name>
</gene>
<sequence length="376" mass="40512">MAKAARVQNRLAEIRKSRGVGAADLAKRVGVSRQTVYAIEAGTYIPNTQVALHLARELQVAVEELFSLTGEPSDGGERLASDLLSASTPLPGQPVRICQVGSRRVSIPVSASPYYLPEADGVIERAGRANSRADLSVFANDEPGPHKRLVLAGCDPATGLLARMVENISGVEVVSAAASSKLALQWLREGKVHIAGSHLEDARTGEFNLPFIRKQFPDGDFRVVTFARWEEGLVLAPANPKEIRDVEDLARKTVRFVNREAGSGSRALLDKRLAAAGIETHQIHGYDRVAYGHLAAAYCVVSGEADVCLATRSAARTFGLGFIPLHSERYDLVMRKDSAALPAVQSFLDVLQRAALRRKLEVLAGYDTTETGVLVA</sequence>
<dbReference type="InterPro" id="IPR001387">
    <property type="entry name" value="Cro/C1-type_HTH"/>
</dbReference>
<evidence type="ECO:0000313" key="2">
    <source>
        <dbReference type="EMBL" id="ABJ83827.1"/>
    </source>
</evidence>
<dbReference type="PANTHER" id="PTHR38431:SF1">
    <property type="entry name" value="BLL2305 PROTEIN"/>
    <property type="match status" value="1"/>
</dbReference>
<dbReference type="PROSITE" id="PS50943">
    <property type="entry name" value="HTH_CROC1"/>
    <property type="match status" value="1"/>
</dbReference>
<proteinExistence type="predicted"/>